<feature type="domain" description="Pyridoxamine 5'-phosphate oxidase N-terminal" evidence="1">
    <location>
        <begin position="22"/>
        <end position="113"/>
    </location>
</feature>
<reference evidence="2" key="1">
    <citation type="submission" date="2020-09" db="EMBL/GenBank/DDBJ databases">
        <title>A novel bacterium of genus Mangrovicoccus, isolated from South China Sea.</title>
        <authorList>
            <person name="Huang H."/>
            <person name="Mo K."/>
            <person name="Hu Y."/>
        </authorList>
    </citation>
    <scope>NUCLEOTIDE SEQUENCE</scope>
    <source>
        <strain evidence="2">HB182678</strain>
    </source>
</reference>
<gene>
    <name evidence="2" type="ORF">ICN82_20930</name>
</gene>
<evidence type="ECO:0000313" key="2">
    <source>
        <dbReference type="EMBL" id="MBE3640672.1"/>
    </source>
</evidence>
<dbReference type="SUPFAM" id="SSF50475">
    <property type="entry name" value="FMN-binding split barrel"/>
    <property type="match status" value="1"/>
</dbReference>
<evidence type="ECO:0000259" key="1">
    <source>
        <dbReference type="Pfam" id="PF01243"/>
    </source>
</evidence>
<keyword evidence="3" id="KW-1185">Reference proteome</keyword>
<proteinExistence type="predicted"/>
<organism evidence="2 3">
    <name type="scientific">Mangrovicoccus algicola</name>
    <dbReference type="NCBI Taxonomy" id="2771008"/>
    <lineage>
        <taxon>Bacteria</taxon>
        <taxon>Pseudomonadati</taxon>
        <taxon>Pseudomonadota</taxon>
        <taxon>Alphaproteobacteria</taxon>
        <taxon>Rhodobacterales</taxon>
        <taxon>Paracoccaceae</taxon>
        <taxon>Mangrovicoccus</taxon>
    </lineage>
</organism>
<protein>
    <submittedName>
        <fullName evidence="2">Pyridoxamine 5'-phosphate oxidase family protein</fullName>
    </submittedName>
</protein>
<dbReference type="EMBL" id="JACVXA010000124">
    <property type="protein sequence ID" value="MBE3640672.1"/>
    <property type="molecule type" value="Genomic_DNA"/>
</dbReference>
<dbReference type="InterPro" id="IPR012349">
    <property type="entry name" value="Split_barrel_FMN-bd"/>
</dbReference>
<accession>A0A8J6YZF9</accession>
<dbReference type="Gene3D" id="2.30.110.10">
    <property type="entry name" value="Electron Transport, Fmn-binding Protein, Chain A"/>
    <property type="match status" value="1"/>
</dbReference>
<dbReference type="AlphaFoldDB" id="A0A8J6YZF9"/>
<dbReference type="Proteomes" id="UP000609121">
    <property type="component" value="Unassembled WGS sequence"/>
</dbReference>
<dbReference type="InterPro" id="IPR011576">
    <property type="entry name" value="Pyridox_Oxase_N"/>
</dbReference>
<sequence length="167" mass="17663">MDRTDPPPGPLRAADDEARALARRLLAEARFAALAAIDHATGAPAISRIALLAGPDGGGPVSLISRLAGHAANLAADPRCALLLGEPGPKGDPLTHPRLSLSCLAEPLPREHPAHGPLRDHWLRLVPKAGLYVDFADFGFQRFRIVSAALNGGFGRAWRMTPEDLSP</sequence>
<comment type="caution">
    <text evidence="2">The sequence shown here is derived from an EMBL/GenBank/DDBJ whole genome shotgun (WGS) entry which is preliminary data.</text>
</comment>
<dbReference type="RefSeq" id="WP_193187239.1">
    <property type="nucleotide sequence ID" value="NZ_JACVXA010000124.1"/>
</dbReference>
<name>A0A8J6YZF9_9RHOB</name>
<evidence type="ECO:0000313" key="3">
    <source>
        <dbReference type="Proteomes" id="UP000609121"/>
    </source>
</evidence>
<dbReference type="Pfam" id="PF01243">
    <property type="entry name" value="PNPOx_N"/>
    <property type="match status" value="1"/>
</dbReference>